<protein>
    <submittedName>
        <fullName evidence="1">Uncharacterized protein</fullName>
    </submittedName>
</protein>
<comment type="caution">
    <text evidence="1">The sequence shown here is derived from an EMBL/GenBank/DDBJ whole genome shotgun (WGS) entry which is preliminary data.</text>
</comment>
<keyword evidence="2" id="KW-1185">Reference proteome</keyword>
<reference evidence="2" key="1">
    <citation type="journal article" date="2019" name="Int. J. Syst. Evol. Microbiol.">
        <title>The Global Catalogue of Microorganisms (GCM) 10K type strain sequencing project: providing services to taxonomists for standard genome sequencing and annotation.</title>
        <authorList>
            <consortium name="The Broad Institute Genomics Platform"/>
            <consortium name="The Broad Institute Genome Sequencing Center for Infectious Disease"/>
            <person name="Wu L."/>
            <person name="Ma J."/>
        </authorList>
    </citation>
    <scope>NUCLEOTIDE SEQUENCE [LARGE SCALE GENOMIC DNA]</scope>
    <source>
        <strain evidence="2">JCM 9933</strain>
    </source>
</reference>
<evidence type="ECO:0000313" key="2">
    <source>
        <dbReference type="Proteomes" id="UP001501588"/>
    </source>
</evidence>
<evidence type="ECO:0000313" key="1">
    <source>
        <dbReference type="EMBL" id="GAA0571043.1"/>
    </source>
</evidence>
<dbReference type="RefSeq" id="WP_343893769.1">
    <property type="nucleotide sequence ID" value="NZ_BAAAFZ010000008.1"/>
</dbReference>
<accession>A0ABP3PTL0</accession>
<organism evidence="1 2">
    <name type="scientific">Craurococcus roseus</name>
    <dbReference type="NCBI Taxonomy" id="77585"/>
    <lineage>
        <taxon>Bacteria</taxon>
        <taxon>Pseudomonadati</taxon>
        <taxon>Pseudomonadota</taxon>
        <taxon>Alphaproteobacteria</taxon>
        <taxon>Acetobacterales</taxon>
        <taxon>Acetobacteraceae</taxon>
        <taxon>Craurococcus</taxon>
    </lineage>
</organism>
<name>A0ABP3PTL0_9PROT</name>
<proteinExistence type="predicted"/>
<dbReference type="Proteomes" id="UP001501588">
    <property type="component" value="Unassembled WGS sequence"/>
</dbReference>
<sequence length="49" mass="5332">MERFRCEGCQGRPVLAQWVDGAAGGPPSYPPVKRVPLALAWQKGPRAIN</sequence>
<dbReference type="EMBL" id="BAAAFZ010000008">
    <property type="protein sequence ID" value="GAA0571043.1"/>
    <property type="molecule type" value="Genomic_DNA"/>
</dbReference>
<gene>
    <name evidence="1" type="ORF">GCM10009416_07050</name>
</gene>